<dbReference type="InterPro" id="IPR007627">
    <property type="entry name" value="RNA_pol_sigma70_r2"/>
</dbReference>
<dbReference type="Pfam" id="PF04542">
    <property type="entry name" value="Sigma70_r2"/>
    <property type="match status" value="1"/>
</dbReference>
<dbReference type="InterPro" id="IPR036388">
    <property type="entry name" value="WH-like_DNA-bd_sf"/>
</dbReference>
<name>A0ABU0E1P1_9FIRM</name>
<evidence type="ECO:0000256" key="4">
    <source>
        <dbReference type="ARBA" id="ARBA00023125"/>
    </source>
</evidence>
<keyword evidence="6" id="KW-1133">Transmembrane helix</keyword>
<evidence type="ECO:0000259" key="8">
    <source>
        <dbReference type="Pfam" id="PF08281"/>
    </source>
</evidence>
<feature type="domain" description="RNA polymerase sigma-70 region 2" evidence="7">
    <location>
        <begin position="23"/>
        <end position="89"/>
    </location>
</feature>
<reference evidence="9 10" key="1">
    <citation type="submission" date="2023-07" db="EMBL/GenBank/DDBJ databases">
        <title>Genomic Encyclopedia of Type Strains, Phase IV (KMG-IV): sequencing the most valuable type-strain genomes for metagenomic binning, comparative biology and taxonomic classification.</title>
        <authorList>
            <person name="Goeker M."/>
        </authorList>
    </citation>
    <scope>NUCLEOTIDE SEQUENCE [LARGE SCALE GENOMIC DNA]</scope>
    <source>
        <strain evidence="9 10">DSM 16784</strain>
    </source>
</reference>
<evidence type="ECO:0000256" key="1">
    <source>
        <dbReference type="ARBA" id="ARBA00010641"/>
    </source>
</evidence>
<protein>
    <submittedName>
        <fullName evidence="9">RNA polymerase sigma factor (Sigma-70 family)</fullName>
    </submittedName>
</protein>
<keyword evidence="6" id="KW-0472">Membrane</keyword>
<evidence type="ECO:0000256" key="3">
    <source>
        <dbReference type="ARBA" id="ARBA00023082"/>
    </source>
</evidence>
<gene>
    <name evidence="9" type="ORF">J2S15_001465</name>
</gene>
<dbReference type="Gene3D" id="1.10.10.10">
    <property type="entry name" value="Winged helix-like DNA-binding domain superfamily/Winged helix DNA-binding domain"/>
    <property type="match status" value="1"/>
</dbReference>
<dbReference type="InterPro" id="IPR013249">
    <property type="entry name" value="RNA_pol_sigma70_r4_t2"/>
</dbReference>
<dbReference type="Gene3D" id="1.10.1740.10">
    <property type="match status" value="1"/>
</dbReference>
<dbReference type="CDD" id="cd06171">
    <property type="entry name" value="Sigma70_r4"/>
    <property type="match status" value="1"/>
</dbReference>
<evidence type="ECO:0000256" key="6">
    <source>
        <dbReference type="SAM" id="Phobius"/>
    </source>
</evidence>
<keyword evidence="6" id="KW-0812">Transmembrane</keyword>
<keyword evidence="2" id="KW-0805">Transcription regulation</keyword>
<sequence>MNKKELTQIVKAVQKDKGQFELLYSQIAKKVYYWCFTIIGKEADALDAMQESMIRILDNIDDLKEPEAFNSWMYRLVRNRCLMYIRKYKKNDFEFPQNDEYNESFETRIREERREHIPSEAYDLNETKKLIVTFINKLPTRQREVITLFYLEELKINEIAEILNYNVGSVKSRLHAGRKNLETQINEYQEENNVRLYTIVLLPLLGLILQEAREEVCSRQDLSYDTNMYASKSSKYLKFLSSHAGLIATIVGFLVLMIILSFMLLSSSDDNNHQQDLISSQLIDNNDEYNKTKQDLYIEHISYITFPQRDSLDIEIELKPSMNNKGVKVLFDNKEIDNNREDNRVLFTVHENGTYSLMIDNEVILFSVDNIDQYAPEVTGIQNYNNYLQLTVNDELSQIDYDNSYLEYKGEKFNISKDLRVYGNFEEMVSIIIFNKDGLYIGYDLFLK</sequence>
<dbReference type="SUPFAM" id="SSF88659">
    <property type="entry name" value="Sigma3 and sigma4 domains of RNA polymerase sigma factors"/>
    <property type="match status" value="1"/>
</dbReference>
<dbReference type="InterPro" id="IPR039425">
    <property type="entry name" value="RNA_pol_sigma-70-like"/>
</dbReference>
<comment type="caution">
    <text evidence="9">The sequence shown here is derived from an EMBL/GenBank/DDBJ whole genome shotgun (WGS) entry which is preliminary data.</text>
</comment>
<dbReference type="InterPro" id="IPR013325">
    <property type="entry name" value="RNA_pol_sigma_r2"/>
</dbReference>
<dbReference type="NCBIfam" id="TIGR02937">
    <property type="entry name" value="sigma70-ECF"/>
    <property type="match status" value="1"/>
</dbReference>
<comment type="similarity">
    <text evidence="1">Belongs to the sigma-70 factor family. ECF subfamily.</text>
</comment>
<dbReference type="Proteomes" id="UP001230220">
    <property type="component" value="Unassembled WGS sequence"/>
</dbReference>
<dbReference type="InterPro" id="IPR014284">
    <property type="entry name" value="RNA_pol_sigma-70_dom"/>
</dbReference>
<evidence type="ECO:0000313" key="9">
    <source>
        <dbReference type="EMBL" id="MDQ0360720.1"/>
    </source>
</evidence>
<dbReference type="InterPro" id="IPR013324">
    <property type="entry name" value="RNA_pol_sigma_r3/r4-like"/>
</dbReference>
<keyword evidence="4" id="KW-0238">DNA-binding</keyword>
<accession>A0ABU0E1P1</accession>
<feature type="transmembrane region" description="Helical" evidence="6">
    <location>
        <begin position="244"/>
        <end position="265"/>
    </location>
</feature>
<dbReference type="PANTHER" id="PTHR43133:SF8">
    <property type="entry name" value="RNA POLYMERASE SIGMA FACTOR HI_1459-RELATED"/>
    <property type="match status" value="1"/>
</dbReference>
<dbReference type="PANTHER" id="PTHR43133">
    <property type="entry name" value="RNA POLYMERASE ECF-TYPE SIGMA FACTO"/>
    <property type="match status" value="1"/>
</dbReference>
<evidence type="ECO:0000313" key="10">
    <source>
        <dbReference type="Proteomes" id="UP001230220"/>
    </source>
</evidence>
<evidence type="ECO:0000256" key="2">
    <source>
        <dbReference type="ARBA" id="ARBA00023015"/>
    </source>
</evidence>
<dbReference type="RefSeq" id="WP_307406834.1">
    <property type="nucleotide sequence ID" value="NZ_JAUSUR010000002.1"/>
</dbReference>
<feature type="domain" description="RNA polymerase sigma factor 70 region 4 type 2" evidence="8">
    <location>
        <begin position="131"/>
        <end position="181"/>
    </location>
</feature>
<dbReference type="Pfam" id="PF08281">
    <property type="entry name" value="Sigma70_r4_2"/>
    <property type="match status" value="1"/>
</dbReference>
<keyword evidence="5" id="KW-0804">Transcription</keyword>
<dbReference type="SUPFAM" id="SSF88946">
    <property type="entry name" value="Sigma2 domain of RNA polymerase sigma factors"/>
    <property type="match status" value="1"/>
</dbReference>
<proteinExistence type="inferred from homology"/>
<keyword evidence="3" id="KW-0731">Sigma factor</keyword>
<organism evidence="9 10">
    <name type="scientific">Breznakia pachnodae</name>
    <dbReference type="NCBI Taxonomy" id="265178"/>
    <lineage>
        <taxon>Bacteria</taxon>
        <taxon>Bacillati</taxon>
        <taxon>Bacillota</taxon>
        <taxon>Erysipelotrichia</taxon>
        <taxon>Erysipelotrichales</taxon>
        <taxon>Erysipelotrichaceae</taxon>
        <taxon>Breznakia</taxon>
    </lineage>
</organism>
<keyword evidence="10" id="KW-1185">Reference proteome</keyword>
<evidence type="ECO:0000256" key="5">
    <source>
        <dbReference type="ARBA" id="ARBA00023163"/>
    </source>
</evidence>
<dbReference type="EMBL" id="JAUSUR010000002">
    <property type="protein sequence ID" value="MDQ0360720.1"/>
    <property type="molecule type" value="Genomic_DNA"/>
</dbReference>
<evidence type="ECO:0000259" key="7">
    <source>
        <dbReference type="Pfam" id="PF04542"/>
    </source>
</evidence>